<dbReference type="GO" id="GO:0005096">
    <property type="term" value="F:GTPase activator activity"/>
    <property type="evidence" value="ECO:0007669"/>
    <property type="project" value="UniProtKB-KW"/>
</dbReference>
<organism evidence="5 6">
    <name type="scientific">Penicillium steckii</name>
    <dbReference type="NCBI Taxonomy" id="303698"/>
    <lineage>
        <taxon>Eukaryota</taxon>
        <taxon>Fungi</taxon>
        <taxon>Dikarya</taxon>
        <taxon>Ascomycota</taxon>
        <taxon>Pezizomycotina</taxon>
        <taxon>Eurotiomycetes</taxon>
        <taxon>Eurotiomycetidae</taxon>
        <taxon>Eurotiales</taxon>
        <taxon>Aspergillaceae</taxon>
        <taxon>Penicillium</taxon>
    </lineage>
</organism>
<feature type="compositionally biased region" description="Low complexity" evidence="3">
    <location>
        <begin position="443"/>
        <end position="453"/>
    </location>
</feature>
<dbReference type="EMBL" id="MLKD01000014">
    <property type="protein sequence ID" value="OQE20065.1"/>
    <property type="molecule type" value="Genomic_DNA"/>
</dbReference>
<dbReference type="PROSITE" id="PS50086">
    <property type="entry name" value="TBC_RABGAP"/>
    <property type="match status" value="1"/>
</dbReference>
<feature type="compositionally biased region" description="Basic and acidic residues" evidence="3">
    <location>
        <begin position="719"/>
        <end position="728"/>
    </location>
</feature>
<comment type="caution">
    <text evidence="5">The sequence shown here is derived from an EMBL/GenBank/DDBJ whole genome shotgun (WGS) entry which is preliminary data.</text>
</comment>
<proteinExistence type="predicted"/>
<dbReference type="AlphaFoldDB" id="A0A1V6T126"/>
<dbReference type="Proteomes" id="UP000191285">
    <property type="component" value="Unassembled WGS sequence"/>
</dbReference>
<reference evidence="6" key="1">
    <citation type="journal article" date="2017" name="Nat. Microbiol.">
        <title>Global analysis of biosynthetic gene clusters reveals vast potential of secondary metabolite production in Penicillium species.</title>
        <authorList>
            <person name="Nielsen J.C."/>
            <person name="Grijseels S."/>
            <person name="Prigent S."/>
            <person name="Ji B."/>
            <person name="Dainat J."/>
            <person name="Nielsen K.F."/>
            <person name="Frisvad J.C."/>
            <person name="Workman M."/>
            <person name="Nielsen J."/>
        </authorList>
    </citation>
    <scope>NUCLEOTIDE SEQUENCE [LARGE SCALE GENOMIC DNA]</scope>
    <source>
        <strain evidence="6">IBT 24891</strain>
    </source>
</reference>
<feature type="region of interest" description="Disordered" evidence="3">
    <location>
        <begin position="709"/>
        <end position="764"/>
    </location>
</feature>
<gene>
    <name evidence="5" type="ORF">PENSTE_c014G07841</name>
</gene>
<feature type="compositionally biased region" description="Polar residues" evidence="3">
    <location>
        <begin position="631"/>
        <end position="642"/>
    </location>
</feature>
<dbReference type="SUPFAM" id="SSF47923">
    <property type="entry name" value="Ypt/Rab-GAP domain of gyp1p"/>
    <property type="match status" value="2"/>
</dbReference>
<feature type="domain" description="Rab-GAP TBC" evidence="4">
    <location>
        <begin position="80"/>
        <end position="343"/>
    </location>
</feature>
<dbReference type="FunFam" id="1.10.472.80:FF:000038">
    <property type="entry name" value="TBC1 domain family member 5"/>
    <property type="match status" value="1"/>
</dbReference>
<dbReference type="SMART" id="SM00164">
    <property type="entry name" value="TBC"/>
    <property type="match status" value="1"/>
</dbReference>
<feature type="region of interest" description="Disordered" evidence="3">
    <location>
        <begin position="441"/>
        <end position="460"/>
    </location>
</feature>
<evidence type="ECO:0000259" key="4">
    <source>
        <dbReference type="PROSITE" id="PS50086"/>
    </source>
</evidence>
<evidence type="ECO:0000256" key="1">
    <source>
        <dbReference type="ARBA" id="ARBA00022468"/>
    </source>
</evidence>
<evidence type="ECO:0000256" key="3">
    <source>
        <dbReference type="SAM" id="MobiDB-lite"/>
    </source>
</evidence>
<dbReference type="STRING" id="303698.A0A1V6T126"/>
<keyword evidence="6" id="KW-1185">Reference proteome</keyword>
<feature type="compositionally biased region" description="Basic and acidic residues" evidence="3">
    <location>
        <begin position="738"/>
        <end position="764"/>
    </location>
</feature>
<keyword evidence="1" id="KW-0343">GTPase activation</keyword>
<feature type="compositionally biased region" description="Basic and acidic residues" evidence="3">
    <location>
        <begin position="672"/>
        <end position="684"/>
    </location>
</feature>
<dbReference type="OrthoDB" id="27140at2759"/>
<dbReference type="Gene3D" id="1.10.472.80">
    <property type="entry name" value="Ypt/Rab-GAP domain of gyp1p, domain 3"/>
    <property type="match status" value="1"/>
</dbReference>
<feature type="region of interest" description="Disordered" evidence="3">
    <location>
        <begin position="600"/>
        <end position="694"/>
    </location>
</feature>
<dbReference type="Gene3D" id="1.10.8.270">
    <property type="entry name" value="putative rabgap domain of human tbc1 domain family member 14 like domains"/>
    <property type="match status" value="1"/>
</dbReference>
<feature type="region of interest" description="Disordered" evidence="3">
    <location>
        <begin position="503"/>
        <end position="528"/>
    </location>
</feature>
<dbReference type="PANTHER" id="PTHR22957:SF337">
    <property type="entry name" value="TBC1 DOMAIN FAMILY MEMBER 5"/>
    <property type="match status" value="1"/>
</dbReference>
<dbReference type="InterPro" id="IPR035969">
    <property type="entry name" value="Rab-GAP_TBC_sf"/>
</dbReference>
<evidence type="ECO:0000313" key="5">
    <source>
        <dbReference type="EMBL" id="OQE20065.1"/>
    </source>
</evidence>
<protein>
    <recommendedName>
        <fullName evidence="4">Rab-GAP TBC domain-containing protein</fullName>
    </recommendedName>
</protein>
<dbReference type="PANTHER" id="PTHR22957">
    <property type="entry name" value="TBC1 DOMAIN FAMILY MEMBER GTPASE-ACTIVATING PROTEIN"/>
    <property type="match status" value="1"/>
</dbReference>
<accession>A0A1V6T126</accession>
<dbReference type="FunFam" id="1.10.8.270:FF:000031">
    <property type="entry name" value="TBC1 domain family member 5"/>
    <property type="match status" value="1"/>
</dbReference>
<dbReference type="Pfam" id="PF00566">
    <property type="entry name" value="RabGAP-TBC"/>
    <property type="match status" value="1"/>
</dbReference>
<evidence type="ECO:0000313" key="6">
    <source>
        <dbReference type="Proteomes" id="UP000191285"/>
    </source>
</evidence>
<name>A0A1V6T126_9EURO</name>
<feature type="coiled-coil region" evidence="2">
    <location>
        <begin position="531"/>
        <end position="558"/>
    </location>
</feature>
<evidence type="ECO:0000256" key="2">
    <source>
        <dbReference type="SAM" id="Coils"/>
    </source>
</evidence>
<dbReference type="InterPro" id="IPR000195">
    <property type="entry name" value="Rab-GAP-TBC_dom"/>
</dbReference>
<sequence>MQVQLGKLEVRDKKCGLHYRPKGFPSPSKLTRIFSPPVSSHKTHEMRSIEETRKRWAILFNSDAPSDLRAVLRAEQGGKLCNDGLRSICWKVFLLFEDLEREHWIKKLDESRDAYSALRAHFLKYIEHPDDLESTADPLADDEESPWQTLRHDEKLRAEILQDVDRCLQENYFFQEPETKSKLTDILFVYSKLNPDVGYRQGMHELLAPILWVIDRDAVNGETSAKAQASEDENLIMGLLDPQFIEHDSFSLFLCVMQTARTYYEHGETQSSSSHMDVIPIVSRCEYLHKEALGTIDHELADHLQEVEVLPQIFLTRWMRLLFGREFPFDDVLTMWDVMFANGLRSELVDFTCIAMLLRIRWDLLKADYTGALSLLLRYPSSQPHDPVTFIYDALYLEQNPTAERGSFIISKYSGREPESAKRHSQSRLRPARRAYLWDDFTSSSGSNSPTQSLARNSPKSLESLFQDVSQGIQKRTESWGVAKAVRGAVTEARRNMQTMNYEPGLRTHNTGRRPSATLPPRIPKSPTATELGLKAQIDRLEERNQELATALGEVLKDLHSQLATTKELDPGTNNIVKQTLGRAESVQSCLKDASVSLPIPEPILTSTGGADETEKAAPPLPPSQDPPVSKVSQPTTVSNDKNNTENHHLDGPQPPLEDDTKAPVSSAGPTKTDRSEEPKREAQRPNVRPSLSDAGFSWMLEGSRNLSSFVSSASVPPEETRHQESPRAKGSPLFGKSGEEKPGSDAEHDELAMSSLRDTRGPL</sequence>
<keyword evidence="2" id="KW-0175">Coiled coil</keyword>